<dbReference type="Gene3D" id="3.30.930.10">
    <property type="entry name" value="Bira Bifunctional Protein, Domain 2"/>
    <property type="match status" value="1"/>
</dbReference>
<dbReference type="InterPro" id="IPR004364">
    <property type="entry name" value="Aa-tRNA-synt_II"/>
</dbReference>
<dbReference type="EMBL" id="CP000698">
    <property type="protein sequence ID" value="ABQ26336.1"/>
    <property type="molecule type" value="Genomic_DNA"/>
</dbReference>
<evidence type="ECO:0000256" key="4">
    <source>
        <dbReference type="ARBA" id="ARBA00022840"/>
    </source>
</evidence>
<dbReference type="Proteomes" id="UP000006695">
    <property type="component" value="Chromosome"/>
</dbReference>
<proteinExistence type="predicted"/>
<keyword evidence="3" id="KW-0547">Nucleotide-binding</keyword>
<evidence type="ECO:0000256" key="3">
    <source>
        <dbReference type="ARBA" id="ARBA00022741"/>
    </source>
</evidence>
<keyword evidence="2" id="KW-0436">Ligase</keyword>
<organism evidence="6 7">
    <name type="scientific">Geotalea uraniireducens (strain Rf4)</name>
    <name type="common">Geobacter uraniireducens</name>
    <dbReference type="NCBI Taxonomy" id="351605"/>
    <lineage>
        <taxon>Bacteria</taxon>
        <taxon>Pseudomonadati</taxon>
        <taxon>Thermodesulfobacteriota</taxon>
        <taxon>Desulfuromonadia</taxon>
        <taxon>Geobacterales</taxon>
        <taxon>Geobacteraceae</taxon>
        <taxon>Geotalea</taxon>
    </lineage>
</organism>
<dbReference type="PANTHER" id="PTHR42918:SF6">
    <property type="entry name" value="ELONGATION FACTOR P--(R)-BETA-LYSINE LIGASE"/>
    <property type="match status" value="1"/>
</dbReference>
<dbReference type="InterPro" id="IPR004525">
    <property type="entry name" value="EpmA"/>
</dbReference>
<dbReference type="HOGENOM" id="CLU_008255_1_0_7"/>
<dbReference type="KEGG" id="gur:Gura_2148"/>
<protein>
    <submittedName>
        <fullName evidence="6">tRNA synthetase, class II (D, K and N)</fullName>
    </submittedName>
</protein>
<evidence type="ECO:0000259" key="5">
    <source>
        <dbReference type="PROSITE" id="PS50862"/>
    </source>
</evidence>
<dbReference type="FunFam" id="3.30.930.10:FF:000017">
    <property type="entry name" value="Elongation factor P--(R)-beta-lysine ligase"/>
    <property type="match status" value="1"/>
</dbReference>
<dbReference type="InterPro" id="IPR006195">
    <property type="entry name" value="aa-tRNA-synth_II"/>
</dbReference>
<dbReference type="OrthoDB" id="9802326at2"/>
<dbReference type="InterPro" id="IPR045864">
    <property type="entry name" value="aa-tRNA-synth_II/BPL/LPL"/>
</dbReference>
<dbReference type="GO" id="GO:0005829">
    <property type="term" value="C:cytosol"/>
    <property type="evidence" value="ECO:0007669"/>
    <property type="project" value="TreeGrafter"/>
</dbReference>
<evidence type="ECO:0000313" key="7">
    <source>
        <dbReference type="Proteomes" id="UP000006695"/>
    </source>
</evidence>
<accession>A5G3G8</accession>
<sequence>MAKNWPLTRRKETLRGRSTIIQEIRRFFIKEGYLEVDTPLRIPAPAPESYIEAIPSGRWFLHTSPELCMKRMLAAGYERIFQICRCWRDGERGIRHLPEFTMLEWYRIDADYRDLMSECEALIRSVIHVLGHGGSIRYQGMAVEINEPWEKLTVSEAFIRYNGMTMAEALETDQFDEIMVRDIEPRLGFGKPTFIYDYPAERGALARISKDNPAVAERFELYIGGLELANAFSELTDAQEQRDRFVQESTFRASMNRATYPLPEKFLDELSDMPPSAGIALGVDRLVMVLLDLSSIDDVVAFTPEEL</sequence>
<dbReference type="GO" id="GO:0005524">
    <property type="term" value="F:ATP binding"/>
    <property type="evidence" value="ECO:0007669"/>
    <property type="project" value="UniProtKB-KW"/>
</dbReference>
<dbReference type="STRING" id="351605.Gura_2148"/>
<feature type="domain" description="Aminoacyl-transfer RNA synthetases class-II family profile" evidence="5">
    <location>
        <begin position="17"/>
        <end position="304"/>
    </location>
</feature>
<evidence type="ECO:0000313" key="6">
    <source>
        <dbReference type="EMBL" id="ABQ26336.1"/>
    </source>
</evidence>
<keyword evidence="6" id="KW-0030">Aminoacyl-tRNA synthetase</keyword>
<dbReference type="RefSeq" id="WP_011939037.1">
    <property type="nucleotide sequence ID" value="NC_009483.1"/>
</dbReference>
<keyword evidence="4" id="KW-0067">ATP-binding</keyword>
<dbReference type="NCBIfam" id="NF006828">
    <property type="entry name" value="PRK09350.1"/>
    <property type="match status" value="1"/>
</dbReference>
<dbReference type="GO" id="GO:0004824">
    <property type="term" value="F:lysine-tRNA ligase activity"/>
    <property type="evidence" value="ECO:0007669"/>
    <property type="project" value="InterPro"/>
</dbReference>
<evidence type="ECO:0000256" key="1">
    <source>
        <dbReference type="ARBA" id="ARBA00011738"/>
    </source>
</evidence>
<dbReference type="PANTHER" id="PTHR42918">
    <property type="entry name" value="LYSYL-TRNA SYNTHETASE"/>
    <property type="match status" value="1"/>
</dbReference>
<keyword evidence="7" id="KW-1185">Reference proteome</keyword>
<reference evidence="6 7" key="1">
    <citation type="submission" date="2007-05" db="EMBL/GenBank/DDBJ databases">
        <title>Complete sequence of Geobacter uraniireducens Rf4.</title>
        <authorList>
            <consortium name="US DOE Joint Genome Institute"/>
            <person name="Copeland A."/>
            <person name="Lucas S."/>
            <person name="Lapidus A."/>
            <person name="Barry K."/>
            <person name="Detter J.C."/>
            <person name="Glavina del Rio T."/>
            <person name="Hammon N."/>
            <person name="Israni S."/>
            <person name="Dalin E."/>
            <person name="Tice H."/>
            <person name="Pitluck S."/>
            <person name="Chertkov O."/>
            <person name="Brettin T."/>
            <person name="Bruce D."/>
            <person name="Han C."/>
            <person name="Schmutz J."/>
            <person name="Larimer F."/>
            <person name="Land M."/>
            <person name="Hauser L."/>
            <person name="Kyrpides N."/>
            <person name="Mikhailova N."/>
            <person name="Shelobolina E."/>
            <person name="Aklujkar M."/>
            <person name="Lovley D."/>
            <person name="Richardson P."/>
        </authorList>
    </citation>
    <scope>NUCLEOTIDE SEQUENCE [LARGE SCALE GENOMIC DNA]</scope>
    <source>
        <strain evidence="6 7">Rf4</strain>
    </source>
</reference>
<evidence type="ECO:0000256" key="2">
    <source>
        <dbReference type="ARBA" id="ARBA00022598"/>
    </source>
</evidence>
<dbReference type="GO" id="GO:0006430">
    <property type="term" value="P:lysyl-tRNA aminoacylation"/>
    <property type="evidence" value="ECO:0007669"/>
    <property type="project" value="InterPro"/>
</dbReference>
<gene>
    <name evidence="6" type="ordered locus">Gura_2148</name>
</gene>
<dbReference type="Pfam" id="PF00152">
    <property type="entry name" value="tRNA-synt_2"/>
    <property type="match status" value="1"/>
</dbReference>
<name>A5G3G8_GEOUR</name>
<dbReference type="AlphaFoldDB" id="A5G3G8"/>
<dbReference type="GO" id="GO:0000049">
    <property type="term" value="F:tRNA binding"/>
    <property type="evidence" value="ECO:0007669"/>
    <property type="project" value="TreeGrafter"/>
</dbReference>
<dbReference type="PROSITE" id="PS50862">
    <property type="entry name" value="AA_TRNA_LIGASE_II"/>
    <property type="match status" value="1"/>
</dbReference>
<dbReference type="SUPFAM" id="SSF55681">
    <property type="entry name" value="Class II aaRS and biotin synthetases"/>
    <property type="match status" value="1"/>
</dbReference>
<dbReference type="NCBIfam" id="TIGR00462">
    <property type="entry name" value="genX"/>
    <property type="match status" value="1"/>
</dbReference>
<comment type="subunit">
    <text evidence="1">Homodimer.</text>
</comment>